<dbReference type="Proteomes" id="UP001174050">
    <property type="component" value="Unassembled WGS sequence"/>
</dbReference>
<evidence type="ECO:0000313" key="3">
    <source>
        <dbReference type="Proteomes" id="UP001174050"/>
    </source>
</evidence>
<protein>
    <submittedName>
        <fullName evidence="2">Uncharacterized protein</fullName>
    </submittedName>
</protein>
<feature type="region of interest" description="Disordered" evidence="1">
    <location>
        <begin position="19"/>
        <end position="52"/>
    </location>
</feature>
<proteinExistence type="predicted"/>
<dbReference type="RefSeq" id="WP_290110733.1">
    <property type="nucleotide sequence ID" value="NZ_JAUEPL010000006.1"/>
</dbReference>
<keyword evidence="3" id="KW-1185">Reference proteome</keyword>
<gene>
    <name evidence="2" type="ORF">QWM81_07025</name>
</gene>
<dbReference type="EMBL" id="JAUEPL010000006">
    <property type="protein sequence ID" value="MDN3293797.1"/>
    <property type="molecule type" value="Genomic_DNA"/>
</dbReference>
<name>A0ABT7Z2S7_9ACTN</name>
<feature type="compositionally biased region" description="Pro residues" evidence="1">
    <location>
        <begin position="19"/>
        <end position="42"/>
    </location>
</feature>
<organism evidence="2 3">
    <name type="scientific">Streptomyces ficellus</name>
    <dbReference type="NCBI Taxonomy" id="1977088"/>
    <lineage>
        <taxon>Bacteria</taxon>
        <taxon>Bacillati</taxon>
        <taxon>Actinomycetota</taxon>
        <taxon>Actinomycetes</taxon>
        <taxon>Kitasatosporales</taxon>
        <taxon>Streptomycetaceae</taxon>
        <taxon>Streptomyces</taxon>
    </lineage>
</organism>
<reference evidence="2" key="1">
    <citation type="submission" date="2023-06" db="EMBL/GenBank/DDBJ databases">
        <title>WGS-Sequencing of Streptomyces ficellus isolate 21 collected from sand in Gara Djebilet Iron Mine in Algeria.</title>
        <authorList>
            <person name="Zegers G.P."/>
            <person name="Gomez A."/>
            <person name="Gueddou A."/>
            <person name="Zahara A.F."/>
            <person name="Worth M."/>
            <person name="Sevigny J.L."/>
            <person name="Tisa L."/>
        </authorList>
    </citation>
    <scope>NUCLEOTIDE SEQUENCE</scope>
    <source>
        <strain evidence="2">AS11</strain>
    </source>
</reference>
<evidence type="ECO:0000256" key="1">
    <source>
        <dbReference type="SAM" id="MobiDB-lite"/>
    </source>
</evidence>
<accession>A0ABT7Z2S7</accession>
<evidence type="ECO:0000313" key="2">
    <source>
        <dbReference type="EMBL" id="MDN3293797.1"/>
    </source>
</evidence>
<comment type="caution">
    <text evidence="2">The sequence shown here is derived from an EMBL/GenBank/DDBJ whole genome shotgun (WGS) entry which is preliminary data.</text>
</comment>
<sequence>MTNLIRVLPRWARALFVPPRAPEAPPTRPTVQPPPPSLPPLRSPYGLDEPLDGTETALVRPYLLGLTG</sequence>